<evidence type="ECO:0000256" key="4">
    <source>
        <dbReference type="ARBA" id="ARBA00023102"/>
    </source>
</evidence>
<dbReference type="Pfam" id="PF00475">
    <property type="entry name" value="IGPD"/>
    <property type="match status" value="1"/>
</dbReference>
<dbReference type="NCBIfam" id="NF002115">
    <property type="entry name" value="PRK00951.2-5"/>
    <property type="match status" value="1"/>
</dbReference>
<accession>C0GFZ8</accession>
<comment type="pathway">
    <text evidence="1 6 7">Amino-acid biosynthesis; L-histidine biosynthesis; L-histidine from 5-phospho-alpha-D-ribose 1-diphosphate: step 6/9.</text>
</comment>
<evidence type="ECO:0000256" key="3">
    <source>
        <dbReference type="ARBA" id="ARBA00022605"/>
    </source>
</evidence>
<dbReference type="EC" id="4.2.1.19" evidence="6 7"/>
<dbReference type="FunFam" id="3.30.230.40:FF:000001">
    <property type="entry name" value="Imidazoleglycerol-phosphate dehydratase HisB"/>
    <property type="match status" value="1"/>
</dbReference>
<proteinExistence type="inferred from homology"/>
<dbReference type="EMBL" id="ACJM01000006">
    <property type="protein sequence ID" value="EEG77687.1"/>
    <property type="molecule type" value="Genomic_DNA"/>
</dbReference>
<keyword evidence="9" id="KW-1185">Reference proteome</keyword>
<dbReference type="Proteomes" id="UP000006443">
    <property type="component" value="Unassembled WGS sequence"/>
</dbReference>
<gene>
    <name evidence="6" type="primary">hisB</name>
    <name evidence="8" type="ORF">DealDRAFT_1407</name>
</gene>
<reference evidence="8 9" key="1">
    <citation type="submission" date="2009-02" db="EMBL/GenBank/DDBJ databases">
        <title>Sequencing of the draft genome and assembly of Dethiobacter alkaliphilus AHT 1.</title>
        <authorList>
            <consortium name="US DOE Joint Genome Institute (JGI-PGF)"/>
            <person name="Lucas S."/>
            <person name="Copeland A."/>
            <person name="Lapidus A."/>
            <person name="Glavina del Rio T."/>
            <person name="Dalin E."/>
            <person name="Tice H."/>
            <person name="Bruce D."/>
            <person name="Goodwin L."/>
            <person name="Pitluck S."/>
            <person name="Larimer F."/>
            <person name="Land M.L."/>
            <person name="Hauser L."/>
            <person name="Muyzer G."/>
        </authorList>
    </citation>
    <scope>NUCLEOTIDE SEQUENCE [LARGE SCALE GENOMIC DNA]</scope>
    <source>
        <strain evidence="8 9">AHT 1</strain>
    </source>
</reference>
<evidence type="ECO:0000313" key="8">
    <source>
        <dbReference type="EMBL" id="EEG77687.1"/>
    </source>
</evidence>
<comment type="subcellular location">
    <subcellularLocation>
        <location evidence="6 7">Cytoplasm</location>
    </subcellularLocation>
</comment>
<dbReference type="InterPro" id="IPR020565">
    <property type="entry name" value="ImidazoleglycerP_deHydtase_CS"/>
</dbReference>
<name>C0GFZ8_DETAL</name>
<dbReference type="PANTHER" id="PTHR23133:SF2">
    <property type="entry name" value="IMIDAZOLEGLYCEROL-PHOSPHATE DEHYDRATASE"/>
    <property type="match status" value="1"/>
</dbReference>
<evidence type="ECO:0000256" key="6">
    <source>
        <dbReference type="HAMAP-Rule" id="MF_00076"/>
    </source>
</evidence>
<dbReference type="GO" id="GO:0005737">
    <property type="term" value="C:cytoplasm"/>
    <property type="evidence" value="ECO:0007669"/>
    <property type="project" value="UniProtKB-SubCell"/>
</dbReference>
<evidence type="ECO:0000256" key="1">
    <source>
        <dbReference type="ARBA" id="ARBA00005047"/>
    </source>
</evidence>
<evidence type="ECO:0000256" key="5">
    <source>
        <dbReference type="ARBA" id="ARBA00023239"/>
    </source>
</evidence>
<comment type="catalytic activity">
    <reaction evidence="6 7">
        <text>D-erythro-1-(imidazol-4-yl)glycerol 3-phosphate = 3-(imidazol-4-yl)-2-oxopropyl phosphate + H2O</text>
        <dbReference type="Rhea" id="RHEA:11040"/>
        <dbReference type="ChEBI" id="CHEBI:15377"/>
        <dbReference type="ChEBI" id="CHEBI:57766"/>
        <dbReference type="ChEBI" id="CHEBI:58278"/>
        <dbReference type="EC" id="4.2.1.19"/>
    </reaction>
</comment>
<dbReference type="GO" id="GO:0000105">
    <property type="term" value="P:L-histidine biosynthetic process"/>
    <property type="evidence" value="ECO:0007669"/>
    <property type="project" value="UniProtKB-UniRule"/>
</dbReference>
<dbReference type="RefSeq" id="WP_008516137.1">
    <property type="nucleotide sequence ID" value="NZ_ACJM01000006.1"/>
</dbReference>
<dbReference type="FunFam" id="3.30.230.40:FF:000003">
    <property type="entry name" value="Imidazoleglycerol-phosphate dehydratase HisB"/>
    <property type="match status" value="1"/>
</dbReference>
<sequence>MKKREAVINRKTGETEIELKLELDGQGRANLETGVPFFEHMLTLFSRHGFFDLEINAEGDLPVDAHHLVEDVGLVLGDAFDEALGDKAGIRRYGSVILPMDEALVLVAVDLSGRPYLGFELPLGASRLGNFETELVEEFLRAFVNRAKCTLHVRLLTGTNTHHIVEAAFKGLGRALDEAVGLDPRVEGIPSTKGVL</sequence>
<protein>
    <recommendedName>
        <fullName evidence="2 6">Imidazoleglycerol-phosphate dehydratase</fullName>
        <shortName evidence="6">IGPD</shortName>
        <ecNumber evidence="6 7">4.2.1.19</ecNumber>
    </recommendedName>
</protein>
<dbReference type="STRING" id="555088.DealDRAFT_1407"/>
<organism evidence="8 9">
    <name type="scientific">Dethiobacter alkaliphilus AHT 1</name>
    <dbReference type="NCBI Taxonomy" id="555088"/>
    <lineage>
        <taxon>Bacteria</taxon>
        <taxon>Bacillati</taxon>
        <taxon>Bacillota</taxon>
        <taxon>Dethiobacteria</taxon>
        <taxon>Dethiobacterales</taxon>
        <taxon>Dethiobacteraceae</taxon>
        <taxon>Dethiobacter</taxon>
    </lineage>
</organism>
<dbReference type="InterPro" id="IPR000807">
    <property type="entry name" value="ImidazoleglycerolP_deHydtase"/>
</dbReference>
<evidence type="ECO:0000256" key="7">
    <source>
        <dbReference type="RuleBase" id="RU000599"/>
    </source>
</evidence>
<keyword evidence="6" id="KW-0963">Cytoplasm</keyword>
<keyword evidence="3 6" id="KW-0028">Amino-acid biosynthesis</keyword>
<dbReference type="NCBIfam" id="NF002114">
    <property type="entry name" value="PRK00951.2-4"/>
    <property type="match status" value="1"/>
</dbReference>
<dbReference type="PROSITE" id="PS00954">
    <property type="entry name" value="IGP_DEHYDRATASE_1"/>
    <property type="match status" value="1"/>
</dbReference>
<dbReference type="AlphaFoldDB" id="C0GFZ8"/>
<dbReference type="PANTHER" id="PTHR23133">
    <property type="entry name" value="IMIDAZOLEGLYCEROL-PHOSPHATE DEHYDRATASE HIS7"/>
    <property type="match status" value="1"/>
</dbReference>
<dbReference type="Gene3D" id="3.30.230.40">
    <property type="entry name" value="Imidazole glycerol phosphate dehydratase, domain 1"/>
    <property type="match status" value="2"/>
</dbReference>
<dbReference type="UniPathway" id="UPA00031">
    <property type="reaction ID" value="UER00011"/>
</dbReference>
<evidence type="ECO:0000313" key="9">
    <source>
        <dbReference type="Proteomes" id="UP000006443"/>
    </source>
</evidence>
<evidence type="ECO:0000256" key="2">
    <source>
        <dbReference type="ARBA" id="ARBA00016664"/>
    </source>
</evidence>
<comment type="caution">
    <text evidence="8">The sequence shown here is derived from an EMBL/GenBank/DDBJ whole genome shotgun (WGS) entry which is preliminary data.</text>
</comment>
<dbReference type="PROSITE" id="PS00955">
    <property type="entry name" value="IGP_DEHYDRATASE_2"/>
    <property type="match status" value="1"/>
</dbReference>
<dbReference type="GO" id="GO:0004424">
    <property type="term" value="F:imidazoleglycerol-phosphate dehydratase activity"/>
    <property type="evidence" value="ECO:0007669"/>
    <property type="project" value="UniProtKB-UniRule"/>
</dbReference>
<dbReference type="OrthoDB" id="9790411at2"/>
<keyword evidence="4 6" id="KW-0368">Histidine biosynthesis</keyword>
<dbReference type="SUPFAM" id="SSF54211">
    <property type="entry name" value="Ribosomal protein S5 domain 2-like"/>
    <property type="match status" value="2"/>
</dbReference>
<dbReference type="CDD" id="cd07914">
    <property type="entry name" value="IGPD"/>
    <property type="match status" value="1"/>
</dbReference>
<dbReference type="InterPro" id="IPR038494">
    <property type="entry name" value="IGPD_sf"/>
</dbReference>
<comment type="similarity">
    <text evidence="6 7">Belongs to the imidazoleglycerol-phosphate dehydratase family.</text>
</comment>
<dbReference type="InterPro" id="IPR020568">
    <property type="entry name" value="Ribosomal_Su5_D2-typ_SF"/>
</dbReference>
<dbReference type="HAMAP" id="MF_00076">
    <property type="entry name" value="HisB"/>
    <property type="match status" value="1"/>
</dbReference>
<dbReference type="NCBIfam" id="NF002111">
    <property type="entry name" value="PRK00951.2-1"/>
    <property type="match status" value="1"/>
</dbReference>
<dbReference type="eggNOG" id="COG0131">
    <property type="taxonomic scope" value="Bacteria"/>
</dbReference>
<keyword evidence="5 6" id="KW-0456">Lyase</keyword>